<keyword evidence="6" id="KW-1185">Reference proteome</keyword>
<proteinExistence type="predicted"/>
<evidence type="ECO:0000256" key="1">
    <source>
        <dbReference type="ARBA" id="ARBA00023015"/>
    </source>
</evidence>
<reference evidence="5 6" key="1">
    <citation type="submission" date="2015-04" db="EMBL/GenBank/DDBJ databases">
        <title>Lasius niger genome sequencing.</title>
        <authorList>
            <person name="Konorov E.A."/>
            <person name="Nikitin M.A."/>
            <person name="Kirill M.V."/>
            <person name="Chang P."/>
        </authorList>
    </citation>
    <scope>NUCLEOTIDE SEQUENCE [LARGE SCALE GENOMIC DNA]</scope>
    <source>
        <tissue evidence="5">Whole</tissue>
    </source>
</reference>
<dbReference type="SMART" id="SM00347">
    <property type="entry name" value="HTH_MARR"/>
    <property type="match status" value="1"/>
</dbReference>
<dbReference type="Pfam" id="PF12802">
    <property type="entry name" value="MarR_2"/>
    <property type="match status" value="1"/>
</dbReference>
<dbReference type="PANTHER" id="PTHR42756:SF1">
    <property type="entry name" value="TRANSCRIPTIONAL REPRESSOR OF EMRAB OPERON"/>
    <property type="match status" value="1"/>
</dbReference>
<comment type="caution">
    <text evidence="5">The sequence shown here is derived from an EMBL/GenBank/DDBJ whole genome shotgun (WGS) entry which is preliminary data.</text>
</comment>
<accession>A0A0J7K1V4</accession>
<name>A0A0J7K1V4_LASNI</name>
<dbReference type="PANTHER" id="PTHR42756">
    <property type="entry name" value="TRANSCRIPTIONAL REGULATOR, MARR"/>
    <property type="match status" value="1"/>
</dbReference>
<dbReference type="PaxDb" id="67767-A0A0J7K1V4"/>
<keyword evidence="2" id="KW-0238">DNA-binding</keyword>
<evidence type="ECO:0000256" key="2">
    <source>
        <dbReference type="ARBA" id="ARBA00023125"/>
    </source>
</evidence>
<evidence type="ECO:0000313" key="5">
    <source>
        <dbReference type="EMBL" id="KMQ84274.1"/>
    </source>
</evidence>
<dbReference type="PROSITE" id="PS01117">
    <property type="entry name" value="HTH_MARR_1"/>
    <property type="match status" value="1"/>
</dbReference>
<gene>
    <name evidence="5" type="ORF">RF55_18064</name>
</gene>
<dbReference type="InterPro" id="IPR036390">
    <property type="entry name" value="WH_DNA-bd_sf"/>
</dbReference>
<dbReference type="GO" id="GO:0003677">
    <property type="term" value="F:DNA binding"/>
    <property type="evidence" value="ECO:0007669"/>
    <property type="project" value="UniProtKB-KW"/>
</dbReference>
<organism evidence="5 6">
    <name type="scientific">Lasius niger</name>
    <name type="common">Black garden ant</name>
    <dbReference type="NCBI Taxonomy" id="67767"/>
    <lineage>
        <taxon>Eukaryota</taxon>
        <taxon>Metazoa</taxon>
        <taxon>Ecdysozoa</taxon>
        <taxon>Arthropoda</taxon>
        <taxon>Hexapoda</taxon>
        <taxon>Insecta</taxon>
        <taxon>Pterygota</taxon>
        <taxon>Neoptera</taxon>
        <taxon>Endopterygota</taxon>
        <taxon>Hymenoptera</taxon>
        <taxon>Apocrita</taxon>
        <taxon>Aculeata</taxon>
        <taxon>Formicoidea</taxon>
        <taxon>Formicidae</taxon>
        <taxon>Formicinae</taxon>
        <taxon>Lasius</taxon>
        <taxon>Lasius</taxon>
    </lineage>
</organism>
<dbReference type="Proteomes" id="UP000036403">
    <property type="component" value="Unassembled WGS sequence"/>
</dbReference>
<evidence type="ECO:0000256" key="3">
    <source>
        <dbReference type="ARBA" id="ARBA00023163"/>
    </source>
</evidence>
<keyword evidence="3" id="KW-0804">Transcription</keyword>
<dbReference type="InterPro" id="IPR023187">
    <property type="entry name" value="Tscrpt_reg_MarR-type_CS"/>
</dbReference>
<dbReference type="GO" id="GO:0003700">
    <property type="term" value="F:DNA-binding transcription factor activity"/>
    <property type="evidence" value="ECO:0007669"/>
    <property type="project" value="InterPro"/>
</dbReference>
<protein>
    <submittedName>
        <fullName evidence="5">Family transcriptional regulator</fullName>
    </submittedName>
</protein>
<evidence type="ECO:0000259" key="4">
    <source>
        <dbReference type="PROSITE" id="PS50995"/>
    </source>
</evidence>
<dbReference type="OrthoDB" id="10501378at2759"/>
<evidence type="ECO:0000313" key="6">
    <source>
        <dbReference type="Proteomes" id="UP000036403"/>
    </source>
</evidence>
<dbReference type="PROSITE" id="PS50995">
    <property type="entry name" value="HTH_MARR_2"/>
    <property type="match status" value="1"/>
</dbReference>
<dbReference type="InterPro" id="IPR036388">
    <property type="entry name" value="WH-like_DNA-bd_sf"/>
</dbReference>
<feature type="domain" description="HTH marR-type" evidence="4">
    <location>
        <begin position="90"/>
        <end position="223"/>
    </location>
</feature>
<dbReference type="Gene3D" id="1.10.10.10">
    <property type="entry name" value="Winged helix-like DNA-binding domain superfamily/Winged helix DNA-binding domain"/>
    <property type="match status" value="1"/>
</dbReference>
<dbReference type="AlphaFoldDB" id="A0A0J7K1V4"/>
<dbReference type="InterPro" id="IPR000835">
    <property type="entry name" value="HTH_MarR-typ"/>
</dbReference>
<keyword evidence="1" id="KW-0805">Transcription regulation</keyword>
<dbReference type="SUPFAM" id="SSF46785">
    <property type="entry name" value="Winged helix' DNA-binding domain"/>
    <property type="match status" value="1"/>
</dbReference>
<sequence length="243" mass="28599">MRRRAGNRFRHYHAIDDESIFRHLEVNILPAFGLARLRRWGRAADDCRHILNGFKQRIHALPGRFKPGCYMLENPVIRCACAMSKDRNRPTFLPYDLHLLIHKLEEYLIQAGKPHLQGWQLSKQQFRILRYLYEQGPLEPRQIVAICRIPSPSLTGILVRMEKLDLVQRQRLAQDQRRLLITLTDKSRMILYKIIPEFNAHFHAFESKLPPGFLQQFIDQTYKMISALKVDFEEKADLKESAG</sequence>
<dbReference type="EMBL" id="LBMM01016898">
    <property type="protein sequence ID" value="KMQ84274.1"/>
    <property type="molecule type" value="Genomic_DNA"/>
</dbReference>